<dbReference type="RefSeq" id="WP_088561742.1">
    <property type="nucleotide sequence ID" value="NZ_FYEH01000007.1"/>
</dbReference>
<dbReference type="EMBL" id="FYEH01000007">
    <property type="protein sequence ID" value="SNB70367.1"/>
    <property type="molecule type" value="Genomic_DNA"/>
</dbReference>
<sequence>MTLPSSRPLVVLPIEIRNRELDGMLLLGAVLAERGHPVLMGNRQSLIRRHASLPPAILLGKTVQQPDAEVYSRWREAGHRIAVLDEEGLITYSTELYLRRRVHVPTMTQADMLLAWGPEHARIWEGVEMGLPRPPVRAVGNARFDLLRAELRGAHADAAAAIRARLGPFILFNSNFAAVNAFTPEQNRLPHPDELARAGQTPPPYYDPGLARYRHRLFAAYKEALPAIARRFPNHRLVVRPHPAECPDAWRQSLTGLPNAHVVYEDAAQPWIMAATQVIHHSCTTAVEAYLMGRPALSYRPVENDAFDPLLTGVCSERVRDLDTLLARLDACLSGDTPRADPMARELVAHRLTGMKGILAADRIADALAELPPPRLDLNARISRWRWHWHELRKEGPETCRSVARLNAHFYPPEEAGAALVDLQARLHVFSRLLGRFAGVDLGAAPLGPEAPQTYWLRAHGIVAGQDDDLAAGTMEADGLAAPSHCIKGLTAQRALPLQLGRRRAAGSRPA</sequence>
<keyword evidence="2" id="KW-1185">Reference proteome</keyword>
<gene>
    <name evidence="1" type="ORF">SAMN07250955_107180</name>
</gene>
<name>A0A212RDP1_9PROT</name>
<dbReference type="InterPro" id="IPR030906">
    <property type="entry name" value="Surf_polysacc"/>
</dbReference>
<dbReference type="NCBIfam" id="TIGR04396">
    <property type="entry name" value="surf_polysacc"/>
    <property type="match status" value="1"/>
</dbReference>
<dbReference type="OrthoDB" id="5430637at2"/>
<protein>
    <submittedName>
        <fullName evidence="1">Surface carbohydrate biosynthesis protein</fullName>
    </submittedName>
</protein>
<accession>A0A212RDP1</accession>
<dbReference type="AlphaFoldDB" id="A0A212RDP1"/>
<proteinExistence type="predicted"/>
<reference evidence="1 2" key="1">
    <citation type="submission" date="2017-06" db="EMBL/GenBank/DDBJ databases">
        <authorList>
            <person name="Kim H.J."/>
            <person name="Triplett B.A."/>
        </authorList>
    </citation>
    <scope>NUCLEOTIDE SEQUENCE [LARGE SCALE GENOMIC DNA]</scope>
    <source>
        <strain evidence="1 2">B29T1</strain>
    </source>
</reference>
<organism evidence="1 2">
    <name type="scientific">Arboricoccus pini</name>
    <dbReference type="NCBI Taxonomy" id="1963835"/>
    <lineage>
        <taxon>Bacteria</taxon>
        <taxon>Pseudomonadati</taxon>
        <taxon>Pseudomonadota</taxon>
        <taxon>Alphaproteobacteria</taxon>
        <taxon>Geminicoccales</taxon>
        <taxon>Geminicoccaceae</taxon>
        <taxon>Arboricoccus</taxon>
    </lineage>
</organism>
<dbReference type="SUPFAM" id="SSF53756">
    <property type="entry name" value="UDP-Glycosyltransferase/glycogen phosphorylase"/>
    <property type="match status" value="1"/>
</dbReference>
<dbReference type="Proteomes" id="UP000197065">
    <property type="component" value="Unassembled WGS sequence"/>
</dbReference>
<evidence type="ECO:0000313" key="2">
    <source>
        <dbReference type="Proteomes" id="UP000197065"/>
    </source>
</evidence>
<evidence type="ECO:0000313" key="1">
    <source>
        <dbReference type="EMBL" id="SNB70367.1"/>
    </source>
</evidence>